<name>A0A9P0F035_BEMTA</name>
<dbReference type="EMBL" id="OU963864">
    <property type="protein sequence ID" value="CAH0386262.1"/>
    <property type="molecule type" value="Genomic_DNA"/>
</dbReference>
<accession>A0A9P0F035</accession>
<dbReference type="SUPFAM" id="SSF49777">
    <property type="entry name" value="PEBP-like"/>
    <property type="match status" value="1"/>
</dbReference>
<sequence length="216" mass="25279">MHVLDICQYLTILYGVQIFKSNAEASLTTEGSSPRVYHEIKKICKEHGIIHDVIGGAPEHKMKVAYNKNDYIDFGTFLTVDQIKEKPTLIEWPCSSNLLYTLMLISPDYPTRENPKEKEWQYWLVTNIRGGDLKFSQTLTEYSPPTEIHGKEPHRMIFFAFQQRTTQEVNFTEPYLKKEAPSKERTYFEAREFADKYNFPELIAMNFFLMKPTNST</sequence>
<dbReference type="Proteomes" id="UP001152759">
    <property type="component" value="Chromosome 3"/>
</dbReference>
<dbReference type="InterPro" id="IPR008914">
    <property type="entry name" value="PEBP"/>
</dbReference>
<evidence type="ECO:0008006" key="3">
    <source>
        <dbReference type="Google" id="ProtNLM"/>
    </source>
</evidence>
<organism evidence="1 2">
    <name type="scientific">Bemisia tabaci</name>
    <name type="common">Sweetpotato whitefly</name>
    <name type="synonym">Aleurodes tabaci</name>
    <dbReference type="NCBI Taxonomy" id="7038"/>
    <lineage>
        <taxon>Eukaryota</taxon>
        <taxon>Metazoa</taxon>
        <taxon>Ecdysozoa</taxon>
        <taxon>Arthropoda</taxon>
        <taxon>Hexapoda</taxon>
        <taxon>Insecta</taxon>
        <taxon>Pterygota</taxon>
        <taxon>Neoptera</taxon>
        <taxon>Paraneoptera</taxon>
        <taxon>Hemiptera</taxon>
        <taxon>Sternorrhyncha</taxon>
        <taxon>Aleyrodoidea</taxon>
        <taxon>Aleyrodidae</taxon>
        <taxon>Aleyrodinae</taxon>
        <taxon>Bemisia</taxon>
    </lineage>
</organism>
<proteinExistence type="predicted"/>
<gene>
    <name evidence="1" type="ORF">BEMITA_LOCUS5406</name>
</gene>
<keyword evidence="2" id="KW-1185">Reference proteome</keyword>
<evidence type="ECO:0000313" key="1">
    <source>
        <dbReference type="EMBL" id="CAH0386262.1"/>
    </source>
</evidence>
<dbReference type="PANTHER" id="PTHR11362">
    <property type="entry name" value="PHOSPHATIDYLETHANOLAMINE-BINDING PROTEIN"/>
    <property type="match status" value="1"/>
</dbReference>
<protein>
    <recommendedName>
        <fullName evidence="3">Phosphatidylethanolamine-binding protein</fullName>
    </recommendedName>
</protein>
<dbReference type="Pfam" id="PF01161">
    <property type="entry name" value="PBP"/>
    <property type="match status" value="1"/>
</dbReference>
<evidence type="ECO:0000313" key="2">
    <source>
        <dbReference type="Proteomes" id="UP001152759"/>
    </source>
</evidence>
<dbReference type="CDD" id="cd00866">
    <property type="entry name" value="PEBP_euk"/>
    <property type="match status" value="1"/>
</dbReference>
<dbReference type="AlphaFoldDB" id="A0A9P0F035"/>
<dbReference type="Gene3D" id="3.90.280.10">
    <property type="entry name" value="PEBP-like"/>
    <property type="match status" value="1"/>
</dbReference>
<dbReference type="InterPro" id="IPR036610">
    <property type="entry name" value="PEBP-like_sf"/>
</dbReference>
<reference evidence="1" key="1">
    <citation type="submission" date="2021-12" db="EMBL/GenBank/DDBJ databases">
        <authorList>
            <person name="King R."/>
        </authorList>
    </citation>
    <scope>NUCLEOTIDE SEQUENCE</scope>
</reference>
<dbReference type="InterPro" id="IPR035810">
    <property type="entry name" value="PEBP_euk"/>
</dbReference>
<dbReference type="PANTHER" id="PTHR11362:SF82">
    <property type="entry name" value="PHOSPHATIDYLETHANOLAMINE-BINDING PROTEIN 4"/>
    <property type="match status" value="1"/>
</dbReference>